<dbReference type="AlphaFoldDB" id="A0A258CYP4"/>
<accession>A0A258CYP4</accession>
<organism evidence="1 2">
    <name type="scientific">Caulobacter vibrioides</name>
    <name type="common">Caulobacter crescentus</name>
    <dbReference type="NCBI Taxonomy" id="155892"/>
    <lineage>
        <taxon>Bacteria</taxon>
        <taxon>Pseudomonadati</taxon>
        <taxon>Pseudomonadota</taxon>
        <taxon>Alphaproteobacteria</taxon>
        <taxon>Caulobacterales</taxon>
        <taxon>Caulobacteraceae</taxon>
        <taxon>Caulobacter</taxon>
    </lineage>
</organism>
<dbReference type="Proteomes" id="UP000215616">
    <property type="component" value="Unassembled WGS sequence"/>
</dbReference>
<feature type="non-terminal residue" evidence="1">
    <location>
        <position position="1"/>
    </location>
</feature>
<comment type="caution">
    <text evidence="1">The sequence shown here is derived from an EMBL/GenBank/DDBJ whole genome shotgun (WGS) entry which is preliminary data.</text>
</comment>
<evidence type="ECO:0000313" key="2">
    <source>
        <dbReference type="Proteomes" id="UP000215616"/>
    </source>
</evidence>
<sequence>WTANVQPWVTHTVFETSARFEVIETWKPVRDAAGALVALEQEAVWYDEEAFTAPLVVRMRYVKRDAINSPTTRHTFIGCVSNIRNVDGKPTQVGKDHPEFVDYYGRPWAQVWSKYFEQGWDKPEENAAPADVLDLFR</sequence>
<dbReference type="EMBL" id="NCDQ01000288">
    <property type="protein sequence ID" value="OYX00760.1"/>
    <property type="molecule type" value="Genomic_DNA"/>
</dbReference>
<proteinExistence type="predicted"/>
<evidence type="ECO:0000313" key="1">
    <source>
        <dbReference type="EMBL" id="OYX00760.1"/>
    </source>
</evidence>
<protein>
    <submittedName>
        <fullName evidence="1">Uncharacterized protein</fullName>
    </submittedName>
</protein>
<name>A0A258CYP4_CAUVI</name>
<reference evidence="1 2" key="1">
    <citation type="submission" date="2017-03" db="EMBL/GenBank/DDBJ databases">
        <title>Lifting the veil on microbial sulfur biogeochemistry in mining wastewaters.</title>
        <authorList>
            <person name="Kantor R.S."/>
            <person name="Colenbrander Nelson T."/>
            <person name="Marshall S."/>
            <person name="Bennett D."/>
            <person name="Apte S."/>
            <person name="Camacho D."/>
            <person name="Thomas B.C."/>
            <person name="Warren L.A."/>
            <person name="Banfield J.F."/>
        </authorList>
    </citation>
    <scope>NUCLEOTIDE SEQUENCE [LARGE SCALE GENOMIC DNA]</scope>
    <source>
        <strain evidence="1">32-67-7</strain>
    </source>
</reference>
<gene>
    <name evidence="1" type="ORF">B7Z12_15465</name>
</gene>